<dbReference type="PANTHER" id="PTHR45632">
    <property type="entry name" value="LD33804P"/>
    <property type="match status" value="1"/>
</dbReference>
<reference evidence="2 3" key="1">
    <citation type="journal article" date="2019" name="Int. J. Syst. Evol. Microbiol.">
        <title>The Global Catalogue of Microorganisms (GCM) 10K type strain sequencing project: providing services to taxonomists for standard genome sequencing and annotation.</title>
        <authorList>
            <consortium name="The Broad Institute Genomics Platform"/>
            <consortium name="The Broad Institute Genome Sequencing Center for Infectious Disease"/>
            <person name="Wu L."/>
            <person name="Ma J."/>
        </authorList>
    </citation>
    <scope>NUCLEOTIDE SEQUENCE [LARGE SCALE GENOMIC DNA]</scope>
    <source>
        <strain evidence="2 3">JCM 3053</strain>
    </source>
</reference>
<dbReference type="Pfam" id="PF01344">
    <property type="entry name" value="Kelch_1"/>
    <property type="match status" value="2"/>
</dbReference>
<keyword evidence="1" id="KW-0732">Signal</keyword>
<evidence type="ECO:0000256" key="1">
    <source>
        <dbReference type="SAM" id="SignalP"/>
    </source>
</evidence>
<gene>
    <name evidence="2" type="ORF">GCM10010104_45600</name>
</gene>
<dbReference type="PANTHER" id="PTHR45632:SF24">
    <property type="entry name" value="GALACTOSE OXIDASE"/>
    <property type="match status" value="1"/>
</dbReference>
<evidence type="ECO:0000313" key="2">
    <source>
        <dbReference type="EMBL" id="GAA2244272.1"/>
    </source>
</evidence>
<dbReference type="EMBL" id="BAAART010000096">
    <property type="protein sequence ID" value="GAA2244272.1"/>
    <property type="molecule type" value="Genomic_DNA"/>
</dbReference>
<dbReference type="Pfam" id="PF24681">
    <property type="entry name" value="Kelch_KLHDC2_KLHL20_DRC7"/>
    <property type="match status" value="1"/>
</dbReference>
<dbReference type="SUPFAM" id="SSF117281">
    <property type="entry name" value="Kelch motif"/>
    <property type="match status" value="2"/>
</dbReference>
<name>A0ABN3DZ23_9ACTN</name>
<sequence length="389" mass="40017">MTASTGRPGLEGAAMKRRTVLFLGAALAAASTGRAQAHPGHPAPLSAVPVAAEPPYGTGWRPLAPIAGGPRQEHGVAAVGAKVYVIGGIITDPAGDFATTGRVEVYDARRDTWSNAAPLPVAMNHPNVATVGAKVYVLGGLSGGASWQALRDSFVYDPRADRWTRLPSMPAGIARGSAAMGVHGPRIYLAGGMRTLVPSPGGLQDTVDTVSSYDVVTGRWEALPSLPQARDHVGGAVVGTTLYVLGGRDRGQVNVRDTVYALDLRSLRWFVRASMPTARGGIATAAVGTKIYTFGGEGKHDGSGPHAVFAETEVYDTVHDRWRRLAPMPVPRHGTAAVAVGGTIHIPGGGVAGGGSPVDANDAYRPDQQGTCGPPAGDRGVGCALQPTV</sequence>
<dbReference type="Proteomes" id="UP001501474">
    <property type="component" value="Unassembled WGS sequence"/>
</dbReference>
<feature type="chain" id="PRO_5045983913" evidence="1">
    <location>
        <begin position="38"/>
        <end position="389"/>
    </location>
</feature>
<organism evidence="2 3">
    <name type="scientific">Streptomyces indiaensis</name>
    <dbReference type="NCBI Taxonomy" id="284033"/>
    <lineage>
        <taxon>Bacteria</taxon>
        <taxon>Bacillati</taxon>
        <taxon>Actinomycetota</taxon>
        <taxon>Actinomycetes</taxon>
        <taxon>Kitasatosporales</taxon>
        <taxon>Streptomycetaceae</taxon>
        <taxon>Streptomyces</taxon>
    </lineage>
</organism>
<feature type="signal peptide" evidence="1">
    <location>
        <begin position="1"/>
        <end position="37"/>
    </location>
</feature>
<proteinExistence type="predicted"/>
<protein>
    <submittedName>
        <fullName evidence="2">Kelch repeat-containing protein</fullName>
    </submittedName>
</protein>
<dbReference type="InterPro" id="IPR006652">
    <property type="entry name" value="Kelch_1"/>
</dbReference>
<dbReference type="InterPro" id="IPR015915">
    <property type="entry name" value="Kelch-typ_b-propeller"/>
</dbReference>
<keyword evidence="3" id="KW-1185">Reference proteome</keyword>
<dbReference type="SMART" id="SM00612">
    <property type="entry name" value="Kelch"/>
    <property type="match status" value="5"/>
</dbReference>
<dbReference type="Gene3D" id="2.120.10.80">
    <property type="entry name" value="Kelch-type beta propeller"/>
    <property type="match status" value="2"/>
</dbReference>
<evidence type="ECO:0000313" key="3">
    <source>
        <dbReference type="Proteomes" id="UP001501474"/>
    </source>
</evidence>
<accession>A0ABN3DZ23</accession>
<comment type="caution">
    <text evidence="2">The sequence shown here is derived from an EMBL/GenBank/DDBJ whole genome shotgun (WGS) entry which is preliminary data.</text>
</comment>